<dbReference type="Proteomes" id="UP000591626">
    <property type="component" value="Unassembled WGS sequence"/>
</dbReference>
<accession>A0AAP6XKT2</accession>
<evidence type="ECO:0000313" key="3">
    <source>
        <dbReference type="Proteomes" id="UP000591626"/>
    </source>
</evidence>
<reference evidence="2 3" key="1">
    <citation type="submission" date="2020-03" db="EMBL/GenBank/DDBJ databases">
        <title>Draft genome sequences of bacterial isolates from the female urobiome.</title>
        <authorList>
            <person name="Miller-Ensminger T."/>
            <person name="Wolfe A.J."/>
            <person name="Putonti C."/>
        </authorList>
    </citation>
    <scope>NUCLEOTIDE SEQUENCE [LARGE SCALE GENOMIC DNA]</scope>
    <source>
        <strain evidence="2 3">UMB8490</strain>
    </source>
</reference>
<feature type="region of interest" description="Disordered" evidence="1">
    <location>
        <begin position="1"/>
        <end position="48"/>
    </location>
</feature>
<organism evidence="2 3">
    <name type="scientific">Corynebacterium coyleae</name>
    <dbReference type="NCBI Taxonomy" id="53374"/>
    <lineage>
        <taxon>Bacteria</taxon>
        <taxon>Bacillati</taxon>
        <taxon>Actinomycetota</taxon>
        <taxon>Actinomycetes</taxon>
        <taxon>Mycobacteriales</taxon>
        <taxon>Corynebacteriaceae</taxon>
        <taxon>Corynebacterium</taxon>
    </lineage>
</organism>
<proteinExistence type="predicted"/>
<evidence type="ECO:0000313" key="2">
    <source>
        <dbReference type="EMBL" id="NJJ03128.1"/>
    </source>
</evidence>
<dbReference type="RefSeq" id="WP_167615734.1">
    <property type="nucleotide sequence ID" value="NZ_JAAUVV010000002.1"/>
</dbReference>
<name>A0AAP6XKT2_9CORY</name>
<dbReference type="EMBL" id="JAAUVV010000002">
    <property type="protein sequence ID" value="NJJ03128.1"/>
    <property type="molecule type" value="Genomic_DNA"/>
</dbReference>
<dbReference type="AlphaFoldDB" id="A0AAP6XKT2"/>
<feature type="compositionally biased region" description="Basic and acidic residues" evidence="1">
    <location>
        <begin position="1"/>
        <end position="17"/>
    </location>
</feature>
<protein>
    <submittedName>
        <fullName evidence="2">Uncharacterized protein</fullName>
    </submittedName>
</protein>
<evidence type="ECO:0000256" key="1">
    <source>
        <dbReference type="SAM" id="MobiDB-lite"/>
    </source>
</evidence>
<sequence>MSDKHTPEPENVKRSEALARLTKLPRVDTGQESVADAVRAERDSAALT</sequence>
<gene>
    <name evidence="2" type="ORF">HC138_01855</name>
</gene>
<comment type="caution">
    <text evidence="2">The sequence shown here is derived from an EMBL/GenBank/DDBJ whole genome shotgun (WGS) entry which is preliminary data.</text>
</comment>
<feature type="compositionally biased region" description="Basic and acidic residues" evidence="1">
    <location>
        <begin position="38"/>
        <end position="48"/>
    </location>
</feature>